<comment type="caution">
    <text evidence="9">The sequence shown here is derived from an EMBL/GenBank/DDBJ whole genome shotgun (WGS) entry which is preliminary data.</text>
</comment>
<comment type="catalytic activity">
    <reaction evidence="1 8">
        <text>(S)-malate + a quinone = a quinol + oxaloacetate</text>
        <dbReference type="Rhea" id="RHEA:46012"/>
        <dbReference type="ChEBI" id="CHEBI:15589"/>
        <dbReference type="ChEBI" id="CHEBI:16452"/>
        <dbReference type="ChEBI" id="CHEBI:24646"/>
        <dbReference type="ChEBI" id="CHEBI:132124"/>
        <dbReference type="EC" id="1.1.5.4"/>
    </reaction>
</comment>
<dbReference type="Pfam" id="PF06039">
    <property type="entry name" value="Mqo"/>
    <property type="match status" value="1"/>
</dbReference>
<evidence type="ECO:0000256" key="8">
    <source>
        <dbReference type="HAMAP-Rule" id="MF_00212"/>
    </source>
</evidence>
<dbReference type="InterPro" id="IPR036188">
    <property type="entry name" value="FAD/NAD-bd_sf"/>
</dbReference>
<evidence type="ECO:0000256" key="7">
    <source>
        <dbReference type="ARBA" id="ARBA00023002"/>
    </source>
</evidence>
<comment type="cofactor">
    <cofactor evidence="2 8">
        <name>FAD</name>
        <dbReference type="ChEBI" id="CHEBI:57692"/>
    </cofactor>
</comment>
<evidence type="ECO:0000256" key="4">
    <source>
        <dbReference type="ARBA" id="ARBA00022532"/>
    </source>
</evidence>
<gene>
    <name evidence="8 9" type="primary">mqo</name>
    <name evidence="9" type="ORF">Q7514_01815</name>
</gene>
<accession>A0ABU7L3Y2</accession>
<evidence type="ECO:0000313" key="10">
    <source>
        <dbReference type="Proteomes" id="UP001336020"/>
    </source>
</evidence>
<dbReference type="NCBIfam" id="NF003606">
    <property type="entry name" value="PRK05257.2-1"/>
    <property type="match status" value="1"/>
</dbReference>
<dbReference type="Proteomes" id="UP001336020">
    <property type="component" value="Unassembled WGS sequence"/>
</dbReference>
<comment type="similarity">
    <text evidence="8">Belongs to the MQO family.</text>
</comment>
<dbReference type="RefSeq" id="WP_330131559.1">
    <property type="nucleotide sequence ID" value="NZ_JAUTXY010000001.1"/>
</dbReference>
<keyword evidence="5 8" id="KW-0285">Flavoprotein</keyword>
<evidence type="ECO:0000256" key="5">
    <source>
        <dbReference type="ARBA" id="ARBA00022630"/>
    </source>
</evidence>
<name>A0ABU7L3Y2_9NOCA</name>
<keyword evidence="7 8" id="KW-0560">Oxidoreductase</keyword>
<dbReference type="HAMAP" id="MF_00212">
    <property type="entry name" value="MQO"/>
    <property type="match status" value="1"/>
</dbReference>
<dbReference type="EMBL" id="JAUTXY010000001">
    <property type="protein sequence ID" value="MEE2056265.1"/>
    <property type="molecule type" value="Genomic_DNA"/>
</dbReference>
<dbReference type="PANTHER" id="PTHR43104:SF2">
    <property type="entry name" value="L-2-HYDROXYGLUTARATE DEHYDROGENASE, MITOCHONDRIAL"/>
    <property type="match status" value="1"/>
</dbReference>
<dbReference type="InterPro" id="IPR006231">
    <property type="entry name" value="MQO"/>
</dbReference>
<dbReference type="Gene3D" id="3.30.9.10">
    <property type="entry name" value="D-Amino Acid Oxidase, subunit A, domain 2"/>
    <property type="match status" value="1"/>
</dbReference>
<dbReference type="NCBIfam" id="TIGR01320">
    <property type="entry name" value="mal_quin_oxido"/>
    <property type="match status" value="1"/>
</dbReference>
<dbReference type="NCBIfam" id="NF003611">
    <property type="entry name" value="PRK05257.3-2"/>
    <property type="match status" value="1"/>
</dbReference>
<dbReference type="GO" id="GO:0008924">
    <property type="term" value="F:L-malate dehydrogenase (quinone) activity"/>
    <property type="evidence" value="ECO:0007669"/>
    <property type="project" value="UniProtKB-EC"/>
</dbReference>
<comment type="pathway">
    <text evidence="3 8">Carbohydrate metabolism; tricarboxylic acid cycle; oxaloacetate from (S)-malate (quinone route): step 1/1.</text>
</comment>
<proteinExistence type="inferred from homology"/>
<keyword evidence="6 8" id="KW-0274">FAD</keyword>
<dbReference type="PANTHER" id="PTHR43104">
    <property type="entry name" value="L-2-HYDROXYGLUTARATE DEHYDROGENASE, MITOCHONDRIAL"/>
    <property type="match status" value="1"/>
</dbReference>
<dbReference type="Gene3D" id="3.50.50.60">
    <property type="entry name" value="FAD/NAD(P)-binding domain"/>
    <property type="match status" value="1"/>
</dbReference>
<sequence length="467" mass="51403">MSDNTFDTIHDVVLIGGGIMSATLGAMMSRLEPDASVALLERLDEIAGESSGAWNNAGTGHSGYAELNYMPDATDGATAQDIARRFRLSRRFWSSLAADDTMPEFLTPAPHMDIVFGERDVEYLCTRVDTMRTSPTFSDMEFTEDPETIREWAPLLVEGRTHTGPMAASRHHAGTDVDFGALTRWLVDDIATRGTDVRLHHEVTRLHRRDDGLWVITGRDRTGGQRFRLTSRFVFVGAGGYALELLQKAQVEEVRGYAVFPVGAQFFRTDNPVVVARHDAKVYGRADVGAPPMSVPHLDLRVVDGTRSLMFGPYATFSTRLLRHGRLSDLFRTIRLRNAAVMATAGVRNLALVRYLLGQLASSRKRKFAQLLRFYPGADPADWYLMQAGQRAQLIKPDEHGHGVLTFGTELVTSADGTIAGLLGASPGASIAPAVMVDLLTRCFPDRQDAWASTLGNWMPNRSHDAA</sequence>
<organism evidence="9 10">
    <name type="scientific">Rhodococcus artemisiae</name>
    <dbReference type="NCBI Taxonomy" id="714159"/>
    <lineage>
        <taxon>Bacteria</taxon>
        <taxon>Bacillati</taxon>
        <taxon>Actinomycetota</taxon>
        <taxon>Actinomycetes</taxon>
        <taxon>Mycobacteriales</taxon>
        <taxon>Nocardiaceae</taxon>
        <taxon>Rhodococcus</taxon>
    </lineage>
</organism>
<evidence type="ECO:0000256" key="2">
    <source>
        <dbReference type="ARBA" id="ARBA00001974"/>
    </source>
</evidence>
<reference evidence="9 10" key="1">
    <citation type="submission" date="2023-07" db="EMBL/GenBank/DDBJ databases">
        <authorList>
            <person name="Girao M."/>
            <person name="Carvalho M.F."/>
        </authorList>
    </citation>
    <scope>NUCLEOTIDE SEQUENCE [LARGE SCALE GENOMIC DNA]</scope>
    <source>
        <strain evidence="9 10">YIM65754</strain>
    </source>
</reference>
<evidence type="ECO:0000313" key="9">
    <source>
        <dbReference type="EMBL" id="MEE2056265.1"/>
    </source>
</evidence>
<evidence type="ECO:0000256" key="1">
    <source>
        <dbReference type="ARBA" id="ARBA00001139"/>
    </source>
</evidence>
<keyword evidence="10" id="KW-1185">Reference proteome</keyword>
<keyword evidence="4 8" id="KW-0816">Tricarboxylic acid cycle</keyword>
<evidence type="ECO:0000256" key="6">
    <source>
        <dbReference type="ARBA" id="ARBA00022827"/>
    </source>
</evidence>
<protein>
    <recommendedName>
        <fullName evidence="8">Probable malate:quinone oxidoreductase</fullName>
        <ecNumber evidence="8">1.1.5.4</ecNumber>
    </recommendedName>
    <alternativeName>
        <fullName evidence="8">MQO</fullName>
    </alternativeName>
    <alternativeName>
        <fullName evidence="8">Malate dehydrogenase [quinone]</fullName>
    </alternativeName>
</protein>
<dbReference type="EC" id="1.1.5.4" evidence="8"/>
<evidence type="ECO:0000256" key="3">
    <source>
        <dbReference type="ARBA" id="ARBA00005012"/>
    </source>
</evidence>
<dbReference type="SUPFAM" id="SSF51905">
    <property type="entry name" value="FAD/NAD(P)-binding domain"/>
    <property type="match status" value="1"/>
</dbReference>